<proteinExistence type="predicted"/>
<organism evidence="1 2">
    <name type="scientific">Ordospora colligata OC4</name>
    <dbReference type="NCBI Taxonomy" id="1354746"/>
    <lineage>
        <taxon>Eukaryota</taxon>
        <taxon>Fungi</taxon>
        <taxon>Fungi incertae sedis</taxon>
        <taxon>Microsporidia</taxon>
        <taxon>Ordosporidae</taxon>
        <taxon>Ordospora</taxon>
    </lineage>
</organism>
<evidence type="ECO:0000313" key="2">
    <source>
        <dbReference type="Proteomes" id="UP000031056"/>
    </source>
</evidence>
<dbReference type="InParanoid" id="A0A0B2UKK9"/>
<accession>A0A0B2UKK9</accession>
<dbReference type="GeneID" id="26261915"/>
<reference evidence="1 2" key="1">
    <citation type="journal article" date="2014" name="MBio">
        <title>The Ordospora colligata genome; evolution of extreme reduction in microsporidia and host-to-parasite horizontal gene transfer.</title>
        <authorList>
            <person name="Pombert J.-F."/>
            <person name="Haag K.L."/>
            <person name="Beidas S."/>
            <person name="Ebert D."/>
            <person name="Keeling P.J."/>
        </authorList>
    </citation>
    <scope>NUCLEOTIDE SEQUENCE [LARGE SCALE GENOMIC DNA]</scope>
    <source>
        <strain evidence="1 2">OC4</strain>
    </source>
</reference>
<name>A0A0B2UKK9_9MICR</name>
<dbReference type="RefSeq" id="XP_014563587.1">
    <property type="nucleotide sequence ID" value="XM_014708101.1"/>
</dbReference>
<keyword evidence="2" id="KW-1185">Reference proteome</keyword>
<gene>
    <name evidence="1" type="ORF">M896_060440</name>
</gene>
<dbReference type="VEuPathDB" id="MicrosporidiaDB:M896_060440"/>
<dbReference type="OrthoDB" id="2193322at2759"/>
<evidence type="ECO:0000313" key="1">
    <source>
        <dbReference type="EMBL" id="KHN69545.1"/>
    </source>
</evidence>
<dbReference type="HOGENOM" id="CLU_2455337_0_0_1"/>
<protein>
    <submittedName>
        <fullName evidence="1">Uncharacterized protein</fullName>
    </submittedName>
</protein>
<dbReference type="AlphaFoldDB" id="A0A0B2UKK9"/>
<dbReference type="Proteomes" id="UP000031056">
    <property type="component" value="Unassembled WGS sequence"/>
</dbReference>
<dbReference type="EMBL" id="JOKQ01000006">
    <property type="protein sequence ID" value="KHN69545.1"/>
    <property type="molecule type" value="Genomic_DNA"/>
</dbReference>
<comment type="caution">
    <text evidence="1">The sequence shown here is derived from an EMBL/GenBank/DDBJ whole genome shotgun (WGS) entry which is preliminary data.</text>
</comment>
<sequence>MDCSSDSSSLDFPEFKTLPQINIQDLIHTGSIDECQASSGSDEYIKNNDIHKIHQYLDRDIVDQDEIIKKLIDLEHRLDTFAKIDKQNC</sequence>